<feature type="signal peptide" evidence="1">
    <location>
        <begin position="1"/>
        <end position="26"/>
    </location>
</feature>
<reference evidence="3" key="2">
    <citation type="submission" date="2014-07" db="EMBL/GenBank/DDBJ databases">
        <title>Initial genome analysis of the psychrotolerant acidophile Acidithiobacillus ferrivorans CF27: insights into iron and sulfur oxidation pathways and into biofilm formation.</title>
        <authorList>
            <person name="Talla E."/>
            <person name="Hedrich S."/>
            <person name="Mangenot S."/>
            <person name="Ji B."/>
            <person name="Johnson D.B."/>
            <person name="Barbe V."/>
            <person name="Bonnefoy V."/>
        </authorList>
    </citation>
    <scope>NUCLEOTIDE SEQUENCE [LARGE SCALE GENOMIC DNA]</scope>
    <source>
        <strain evidence="3">CF27</strain>
    </source>
</reference>
<evidence type="ECO:0000313" key="4">
    <source>
        <dbReference type="EMBL" id="SMH65128.1"/>
    </source>
</evidence>
<dbReference type="AlphaFoldDB" id="A0A060V0Y3"/>
<reference evidence="4 5" key="3">
    <citation type="submission" date="2017-03" db="EMBL/GenBank/DDBJ databases">
        <authorList>
            <person name="Regsiter A."/>
            <person name="William W."/>
        </authorList>
    </citation>
    <scope>NUCLEOTIDE SEQUENCE [LARGE SCALE GENOMIC DNA]</scope>
    <source>
        <strain evidence="4">PRJEB5721</strain>
    </source>
</reference>
<reference evidence="3" key="1">
    <citation type="submission" date="2014-03" db="EMBL/GenBank/DDBJ databases">
        <authorList>
            <person name="Genoscope - CEA"/>
        </authorList>
    </citation>
    <scope>NUCLEOTIDE SEQUENCE [LARGE SCALE GENOMIC DNA]</scope>
    <source>
        <strain evidence="3">CF27</strain>
    </source>
</reference>
<dbReference type="EMBL" id="CCCS020000001">
    <property type="protein sequence ID" value="CDQ12329.1"/>
    <property type="molecule type" value="Genomic_DNA"/>
</dbReference>
<keyword evidence="5" id="KW-1185">Reference proteome</keyword>
<dbReference type="EMBL" id="LT841305">
    <property type="protein sequence ID" value="SMH65128.1"/>
    <property type="molecule type" value="Genomic_DNA"/>
</dbReference>
<organism evidence="3">
    <name type="scientific">Acidithiobacillus ferrivorans</name>
    <dbReference type="NCBI Taxonomy" id="160808"/>
    <lineage>
        <taxon>Bacteria</taxon>
        <taxon>Pseudomonadati</taxon>
        <taxon>Pseudomonadota</taxon>
        <taxon>Acidithiobacillia</taxon>
        <taxon>Acidithiobacillales</taxon>
        <taxon>Acidithiobacillaceae</taxon>
        <taxon>Acidithiobacillus</taxon>
    </lineage>
</organism>
<keyword evidence="1" id="KW-0732">Signal</keyword>
<evidence type="ECO:0000313" key="3">
    <source>
        <dbReference type="EMBL" id="CDQ12329.1"/>
    </source>
</evidence>
<feature type="chain" id="PRO_5001592733" description="Alginate export domain-containing protein" evidence="1">
    <location>
        <begin position="27"/>
        <end position="412"/>
    </location>
</feature>
<gene>
    <name evidence="3" type="ORF">AFERRI_10152</name>
    <name evidence="4" type="ORF">AFERRI_11163</name>
</gene>
<protein>
    <recommendedName>
        <fullName evidence="2">Alginate export domain-containing protein</fullName>
    </recommendedName>
</protein>
<dbReference type="Pfam" id="PF13372">
    <property type="entry name" value="Alginate_exp"/>
    <property type="match status" value="1"/>
</dbReference>
<dbReference type="Proteomes" id="UP000193925">
    <property type="component" value="Chromosome AFERRI"/>
</dbReference>
<accession>A0A060V0Y3</accession>
<dbReference type="InterPro" id="IPR023614">
    <property type="entry name" value="Porin_dom_sf"/>
</dbReference>
<name>A0A060V0Y3_9PROT</name>
<evidence type="ECO:0000259" key="2">
    <source>
        <dbReference type="Pfam" id="PF13372"/>
    </source>
</evidence>
<dbReference type="InterPro" id="IPR025388">
    <property type="entry name" value="Alginate_export_dom"/>
</dbReference>
<evidence type="ECO:0000313" key="5">
    <source>
        <dbReference type="Proteomes" id="UP000193925"/>
    </source>
</evidence>
<proteinExistence type="predicted"/>
<feature type="domain" description="Alginate export" evidence="2">
    <location>
        <begin position="89"/>
        <end position="291"/>
    </location>
</feature>
<sequence>MSKSFSHHRRHCAAALFALLASTAHADTLSNAISGGQVNLDFRPRYEFMSQANKNDAHAFTVQTLLGLASKPVAGISADLQFINVAGIVNQYNSLKNGKTAYSLIPDPEETNVNQAYLQYAGISGLRLRAGRQEINLDDERFVGAVGFRQTPQSFDAVSVQDEGLPDLTLYGAYIWRIKNILDENVPTRTFLSEASWTPSPLLHAQAFGYGYGNQAHSAIPGAAACFLAGNAQVCNSATLGVRVQGAIPLGDTLHLPYDLSYAKQLPYDNGSAAVNAQYYHVGAGLTLAELWLHADYMVMGTNSQGSYGFQTPLATKHAYNGWAEVFLTTPPKGLRSLYCTLGGKFMGTQLAAIYYDFQAARGGTQYGHELDLSATRSFSKHWGAGVQYADYRRTSYGVNTEGAWIFVTAKF</sequence>
<dbReference type="RefSeq" id="WP_035190272.1">
    <property type="nucleotide sequence ID" value="NZ_CCCS020000001.1"/>
</dbReference>
<evidence type="ECO:0000256" key="1">
    <source>
        <dbReference type="SAM" id="SignalP"/>
    </source>
</evidence>
<dbReference type="Gene3D" id="2.40.160.10">
    <property type="entry name" value="Porin"/>
    <property type="match status" value="1"/>
</dbReference>